<evidence type="ECO:0000256" key="7">
    <source>
        <dbReference type="SAM" id="MobiDB-lite"/>
    </source>
</evidence>
<dbReference type="PANTHER" id="PTHR13367">
    <property type="entry name" value="UBIQUITIN THIOESTERASE"/>
    <property type="match status" value="1"/>
</dbReference>
<dbReference type="GO" id="GO:0004843">
    <property type="term" value="F:cysteine-type deubiquitinase activity"/>
    <property type="evidence" value="ECO:0007669"/>
    <property type="project" value="UniProtKB-EC"/>
</dbReference>
<reference evidence="8" key="1">
    <citation type="submission" date="2021-02" db="EMBL/GenBank/DDBJ databases">
        <authorList>
            <person name="Dougan E. K."/>
            <person name="Rhodes N."/>
            <person name="Thang M."/>
            <person name="Chan C."/>
        </authorList>
    </citation>
    <scope>NUCLEOTIDE SEQUENCE</scope>
</reference>
<evidence type="ECO:0000256" key="5">
    <source>
        <dbReference type="ARBA" id="ARBA00022801"/>
    </source>
</evidence>
<proteinExistence type="predicted"/>
<evidence type="ECO:0000256" key="6">
    <source>
        <dbReference type="ARBA" id="ARBA00022807"/>
    </source>
</evidence>
<comment type="catalytic activity">
    <reaction evidence="1">
        <text>Thiol-dependent hydrolysis of ester, thioester, amide, peptide and isopeptide bonds formed by the C-terminal Gly of ubiquitin (a 76-residue protein attached to proteins as an intracellular targeting signal).</text>
        <dbReference type="EC" id="3.4.19.12"/>
    </reaction>
</comment>
<dbReference type="Proteomes" id="UP000604046">
    <property type="component" value="Unassembled WGS sequence"/>
</dbReference>
<feature type="compositionally biased region" description="Basic and acidic residues" evidence="7">
    <location>
        <begin position="196"/>
        <end position="219"/>
    </location>
</feature>
<accession>A0A812SUA2</accession>
<dbReference type="AlphaFoldDB" id="A0A812SUA2"/>
<keyword evidence="9" id="KW-1185">Reference proteome</keyword>
<dbReference type="GO" id="GO:0005634">
    <property type="term" value="C:nucleus"/>
    <property type="evidence" value="ECO:0007669"/>
    <property type="project" value="TreeGrafter"/>
</dbReference>
<evidence type="ECO:0000256" key="2">
    <source>
        <dbReference type="ARBA" id="ARBA00012759"/>
    </source>
</evidence>
<evidence type="ECO:0000313" key="8">
    <source>
        <dbReference type="EMBL" id="CAE7489696.1"/>
    </source>
</evidence>
<keyword evidence="5" id="KW-0378">Hydrolase</keyword>
<organism evidence="8 9">
    <name type="scientific">Symbiodinium natans</name>
    <dbReference type="NCBI Taxonomy" id="878477"/>
    <lineage>
        <taxon>Eukaryota</taxon>
        <taxon>Sar</taxon>
        <taxon>Alveolata</taxon>
        <taxon>Dinophyceae</taxon>
        <taxon>Suessiales</taxon>
        <taxon>Symbiodiniaceae</taxon>
        <taxon>Symbiodinium</taxon>
    </lineage>
</organism>
<evidence type="ECO:0000313" key="9">
    <source>
        <dbReference type="Proteomes" id="UP000604046"/>
    </source>
</evidence>
<dbReference type="GO" id="GO:0071947">
    <property type="term" value="P:protein deubiquitination involved in ubiquitin-dependent protein catabolic process"/>
    <property type="evidence" value="ECO:0007669"/>
    <property type="project" value="TreeGrafter"/>
</dbReference>
<dbReference type="GO" id="GO:0005737">
    <property type="term" value="C:cytoplasm"/>
    <property type="evidence" value="ECO:0007669"/>
    <property type="project" value="TreeGrafter"/>
</dbReference>
<dbReference type="GO" id="GO:0070530">
    <property type="term" value="F:K63-linked polyubiquitin modification-dependent protein binding"/>
    <property type="evidence" value="ECO:0007669"/>
    <property type="project" value="TreeGrafter"/>
</dbReference>
<dbReference type="EMBL" id="CAJNDS010002471">
    <property type="protein sequence ID" value="CAE7489696.1"/>
    <property type="molecule type" value="Genomic_DNA"/>
</dbReference>
<dbReference type="InterPro" id="IPR051346">
    <property type="entry name" value="OTU_Deubiquitinase"/>
</dbReference>
<gene>
    <name evidence="8" type="ORF">SNAT2548_LOCUS27459</name>
</gene>
<name>A0A812SUA2_9DINO</name>
<evidence type="ECO:0000256" key="1">
    <source>
        <dbReference type="ARBA" id="ARBA00000707"/>
    </source>
</evidence>
<keyword evidence="6" id="KW-0788">Thiol protease</keyword>
<sequence length="284" mass="32810">MDIQHKLDAVAALTLGKDMCWRDYVQGAYRMRGIGRGQRICLYVIPEVVELISRDLHLAGIEEALRGPSKEPWTQSEKGRLLAVAAWLLVNSIRTERIQFAMLQLQNLANVWRRNAFKGVMKDFEMVTADGLKEAVQVFKEPIAFTLPSGVPRPRGVHEVVEDRVEQMSALIADQEDQDAVAEVKNNVQELSKLADEKEGEAGLETEQQREQEQERQQEQEQEEEKEQEIEIEKFVDLMHCRDDEEPESWPLATLQAEEKAKQFYEAQRFKLWKRRPLDNLPLA</sequence>
<dbReference type="OrthoDB" id="428980at2759"/>
<evidence type="ECO:0000256" key="3">
    <source>
        <dbReference type="ARBA" id="ARBA00022670"/>
    </source>
</evidence>
<dbReference type="PANTHER" id="PTHR13367:SF28">
    <property type="entry name" value="UBIQUITIN THIOESTERASE ZRANB1"/>
    <property type="match status" value="1"/>
</dbReference>
<keyword evidence="3" id="KW-0645">Protease</keyword>
<protein>
    <recommendedName>
        <fullName evidence="2">ubiquitinyl hydrolase 1</fullName>
        <ecNumber evidence="2">3.4.19.12</ecNumber>
    </recommendedName>
</protein>
<dbReference type="EC" id="3.4.19.12" evidence="2"/>
<feature type="region of interest" description="Disordered" evidence="7">
    <location>
        <begin position="196"/>
        <end position="230"/>
    </location>
</feature>
<keyword evidence="4" id="KW-0833">Ubl conjugation pathway</keyword>
<comment type="caution">
    <text evidence="8">The sequence shown here is derived from an EMBL/GenBank/DDBJ whole genome shotgun (WGS) entry which is preliminary data.</text>
</comment>
<evidence type="ECO:0000256" key="4">
    <source>
        <dbReference type="ARBA" id="ARBA00022786"/>
    </source>
</evidence>